<protein>
    <submittedName>
        <fullName evidence="1">Uncharacterized protein</fullName>
    </submittedName>
</protein>
<sequence length="524" mass="57276">MPSPSLILSVALAASFVPLSNLSRSHYHSARRRQEAAQPFAENLANLSKYMEANLRRDRVIPEVIAHVPPRPVAVFYPYATVLMGNEIDPSALRHVPKFAFETRPNKRYTIFLLGPDYPSRSNPYERSHVMWFLTNYARNSTHEYRPICRISYEQPRVTRNSGRTRFVFLVYDQPDDIDWSRTLLEAPSPNINFMLDSYVSQNRLTLLAANYFVINMDKEESETSNPSVKKSPPGRITHEESSDTAEKKGNGVGEASEGGKNSGSGTDSSGDTVTGDNEQHDNVEKSAAGGRSTSDNENSAASDKNESDESRGRARTDRDSKEKTSSEDKLIGTAKNNSDDASAKSDEEKAISGGHATASAEKRAITDNNTSSEDIRGVSPSQYDEAKATSDDKSASVLEKKSGEEKSYSDDKKTVRGTVDQTKTGSGEARNGVDGSALDTVRKEDDVGKKQSHGVEKDSGPGEKYVESGKTEPTGTGNMESKEKLTAPLTGKLDYLVQEQDDMFENSALTGVGNEIGNGDNDP</sequence>
<gene>
    <name evidence="1" type="ORF">HPB50_012492</name>
</gene>
<dbReference type="EMBL" id="CM023484">
    <property type="protein sequence ID" value="KAH6933141.1"/>
    <property type="molecule type" value="Genomic_DNA"/>
</dbReference>
<evidence type="ECO:0000313" key="2">
    <source>
        <dbReference type="Proteomes" id="UP000821845"/>
    </source>
</evidence>
<organism evidence="1 2">
    <name type="scientific">Hyalomma asiaticum</name>
    <name type="common">Tick</name>
    <dbReference type="NCBI Taxonomy" id="266040"/>
    <lineage>
        <taxon>Eukaryota</taxon>
        <taxon>Metazoa</taxon>
        <taxon>Ecdysozoa</taxon>
        <taxon>Arthropoda</taxon>
        <taxon>Chelicerata</taxon>
        <taxon>Arachnida</taxon>
        <taxon>Acari</taxon>
        <taxon>Parasitiformes</taxon>
        <taxon>Ixodida</taxon>
        <taxon>Ixodoidea</taxon>
        <taxon>Ixodidae</taxon>
        <taxon>Hyalomminae</taxon>
        <taxon>Hyalomma</taxon>
    </lineage>
</organism>
<proteinExistence type="predicted"/>
<reference evidence="1" key="1">
    <citation type="submission" date="2020-05" db="EMBL/GenBank/DDBJ databases">
        <title>Large-scale comparative analyses of tick genomes elucidate their genetic diversity and vector capacities.</title>
        <authorList>
            <person name="Jia N."/>
            <person name="Wang J."/>
            <person name="Shi W."/>
            <person name="Du L."/>
            <person name="Sun Y."/>
            <person name="Zhan W."/>
            <person name="Jiang J."/>
            <person name="Wang Q."/>
            <person name="Zhang B."/>
            <person name="Ji P."/>
            <person name="Sakyi L.B."/>
            <person name="Cui X."/>
            <person name="Yuan T."/>
            <person name="Jiang B."/>
            <person name="Yang W."/>
            <person name="Lam T.T.-Y."/>
            <person name="Chang Q."/>
            <person name="Ding S."/>
            <person name="Wang X."/>
            <person name="Zhu J."/>
            <person name="Ruan X."/>
            <person name="Zhao L."/>
            <person name="Wei J."/>
            <person name="Que T."/>
            <person name="Du C."/>
            <person name="Cheng J."/>
            <person name="Dai P."/>
            <person name="Han X."/>
            <person name="Huang E."/>
            <person name="Gao Y."/>
            <person name="Liu J."/>
            <person name="Shao H."/>
            <person name="Ye R."/>
            <person name="Li L."/>
            <person name="Wei W."/>
            <person name="Wang X."/>
            <person name="Wang C."/>
            <person name="Yang T."/>
            <person name="Huo Q."/>
            <person name="Li W."/>
            <person name="Guo W."/>
            <person name="Chen H."/>
            <person name="Zhou L."/>
            <person name="Ni X."/>
            <person name="Tian J."/>
            <person name="Zhou Y."/>
            <person name="Sheng Y."/>
            <person name="Liu T."/>
            <person name="Pan Y."/>
            <person name="Xia L."/>
            <person name="Li J."/>
            <person name="Zhao F."/>
            <person name="Cao W."/>
        </authorList>
    </citation>
    <scope>NUCLEOTIDE SEQUENCE</scope>
    <source>
        <strain evidence="1">Hyas-2018</strain>
    </source>
</reference>
<name>A0ACB7SGR7_HYAAI</name>
<dbReference type="Proteomes" id="UP000821845">
    <property type="component" value="Chromosome 4"/>
</dbReference>
<comment type="caution">
    <text evidence="1">The sequence shown here is derived from an EMBL/GenBank/DDBJ whole genome shotgun (WGS) entry which is preliminary data.</text>
</comment>
<evidence type="ECO:0000313" key="1">
    <source>
        <dbReference type="EMBL" id="KAH6933141.1"/>
    </source>
</evidence>
<keyword evidence="2" id="KW-1185">Reference proteome</keyword>
<accession>A0ACB7SGR7</accession>